<keyword evidence="2 5" id="KW-0812">Transmembrane</keyword>
<evidence type="ECO:0000256" key="2">
    <source>
        <dbReference type="ARBA" id="ARBA00022692"/>
    </source>
</evidence>
<evidence type="ECO:0000259" key="6">
    <source>
        <dbReference type="Pfam" id="PF06271"/>
    </source>
</evidence>
<gene>
    <name evidence="7" type="ORF">NUTIK01_24030</name>
</gene>
<feature type="transmembrane region" description="Helical" evidence="5">
    <location>
        <begin position="75"/>
        <end position="97"/>
    </location>
</feature>
<dbReference type="PANTHER" id="PTHR38480">
    <property type="entry name" value="SLR0254 PROTEIN"/>
    <property type="match status" value="1"/>
</dbReference>
<keyword evidence="3 5" id="KW-1133">Transmembrane helix</keyword>
<dbReference type="Proteomes" id="UP001187221">
    <property type="component" value="Unassembled WGS sequence"/>
</dbReference>
<accession>A0ABQ6P8Q4</accession>
<sequence length="303" mass="33173">MVRKAQRAGYRADTRRVRTVITPEGVPLAFTLGARGARALAFGLDLMMIGAMLVGVSLALFYMARAAGMSVDNPASQALVVVWIIVMFASRHVWFLLFELGPRGATPGKRVLGLRVAARDGGRLTSEAVVARNILREIEITLPMMFLGDALRQDADAGLMGWAGAGWFLLFVCFPFFNRDALRTGDLVAGTWVVEASRHKLEAALSTGEAARQGHSALTQTTYRFGEAELAVYGELELQALERVLREDRAEALAQVADAICTKIGWTSGRGDERAFLEAYYTQLRARLEGGMRLGQRKADKYS</sequence>
<protein>
    <submittedName>
        <fullName evidence="7">RDD family protein</fullName>
    </submittedName>
</protein>
<feature type="domain" description="RDD" evidence="6">
    <location>
        <begin position="36"/>
        <end position="189"/>
    </location>
</feature>
<name>A0ABQ6P8Q4_9SPHN</name>
<dbReference type="InterPro" id="IPR010432">
    <property type="entry name" value="RDD"/>
</dbReference>
<evidence type="ECO:0000313" key="8">
    <source>
        <dbReference type="Proteomes" id="UP001187221"/>
    </source>
</evidence>
<reference evidence="7 8" key="1">
    <citation type="submission" date="2023-06" db="EMBL/GenBank/DDBJ databases">
        <title>Draft genome sequence of Novosphingobium sp. strain IK01.</title>
        <authorList>
            <person name="Hatamoto M."/>
            <person name="Ikarashi T."/>
            <person name="Yamaguchi T."/>
        </authorList>
    </citation>
    <scope>NUCLEOTIDE SEQUENCE [LARGE SCALE GENOMIC DNA]</scope>
    <source>
        <strain evidence="7 8">IK01</strain>
    </source>
</reference>
<dbReference type="EMBL" id="BTFW01000001">
    <property type="protein sequence ID" value="GMM61626.1"/>
    <property type="molecule type" value="Genomic_DNA"/>
</dbReference>
<comment type="caution">
    <text evidence="7">The sequence shown here is derived from an EMBL/GenBank/DDBJ whole genome shotgun (WGS) entry which is preliminary data.</text>
</comment>
<feature type="transmembrane region" description="Helical" evidence="5">
    <location>
        <begin position="39"/>
        <end position="63"/>
    </location>
</feature>
<proteinExistence type="predicted"/>
<feature type="transmembrane region" description="Helical" evidence="5">
    <location>
        <begin position="159"/>
        <end position="177"/>
    </location>
</feature>
<evidence type="ECO:0000256" key="5">
    <source>
        <dbReference type="SAM" id="Phobius"/>
    </source>
</evidence>
<evidence type="ECO:0000256" key="1">
    <source>
        <dbReference type="ARBA" id="ARBA00004141"/>
    </source>
</evidence>
<comment type="subcellular location">
    <subcellularLocation>
        <location evidence="1">Membrane</location>
        <topology evidence="1">Multi-pass membrane protein</topology>
    </subcellularLocation>
</comment>
<dbReference type="RefSeq" id="WP_317975292.1">
    <property type="nucleotide sequence ID" value="NZ_BTFW01000001.1"/>
</dbReference>
<keyword evidence="8" id="KW-1185">Reference proteome</keyword>
<keyword evidence="4 5" id="KW-0472">Membrane</keyword>
<dbReference type="PANTHER" id="PTHR38480:SF1">
    <property type="entry name" value="SLR0254 PROTEIN"/>
    <property type="match status" value="1"/>
</dbReference>
<organism evidence="7 8">
    <name type="scientific">Novosphingobium pituita</name>
    <dbReference type="NCBI Taxonomy" id="3056842"/>
    <lineage>
        <taxon>Bacteria</taxon>
        <taxon>Pseudomonadati</taxon>
        <taxon>Pseudomonadota</taxon>
        <taxon>Alphaproteobacteria</taxon>
        <taxon>Sphingomonadales</taxon>
        <taxon>Sphingomonadaceae</taxon>
        <taxon>Novosphingobium</taxon>
    </lineage>
</organism>
<evidence type="ECO:0000256" key="4">
    <source>
        <dbReference type="ARBA" id="ARBA00023136"/>
    </source>
</evidence>
<evidence type="ECO:0000313" key="7">
    <source>
        <dbReference type="EMBL" id="GMM61626.1"/>
    </source>
</evidence>
<evidence type="ECO:0000256" key="3">
    <source>
        <dbReference type="ARBA" id="ARBA00022989"/>
    </source>
</evidence>
<dbReference type="Pfam" id="PF06271">
    <property type="entry name" value="RDD"/>
    <property type="match status" value="1"/>
</dbReference>